<evidence type="ECO:0000256" key="2">
    <source>
        <dbReference type="SAM" id="Phobius"/>
    </source>
</evidence>
<sequence>MLNKKLILSILVLIIFTIAGINFVFKDDESSNVNIPQVLDDSDNSGDKITEEGLTEKLGPSLDRQSLEIPKYTGRPLDEVRYGQGFSDPGGGAIEKKRGDLKVLAAILDANPLGSGGVDDWIAVGVIKKFFNDFEGTRDAWEYAGVLYPNNALSFANLGNLYGFYLHNNVKAELNFRKAINNDPYQPSYYIGLADFYKNVYTAKKSEAPKVLLEGMDIIKDVNLVLALATYYRDEGDKTNALKYYQEVLKLSPNHPGIAEEIDRLR</sequence>
<dbReference type="Pfam" id="PF13181">
    <property type="entry name" value="TPR_8"/>
    <property type="match status" value="1"/>
</dbReference>
<reference evidence="3" key="1">
    <citation type="submission" date="2020-07" db="EMBL/GenBank/DDBJ databases">
        <title>Huge and variable diversity of episymbiotic CPR bacteria and DPANN archaea in groundwater ecosystems.</title>
        <authorList>
            <person name="He C.Y."/>
            <person name="Keren R."/>
            <person name="Whittaker M."/>
            <person name="Farag I.F."/>
            <person name="Doudna J."/>
            <person name="Cate J.H.D."/>
            <person name="Banfield J.F."/>
        </authorList>
    </citation>
    <scope>NUCLEOTIDE SEQUENCE</scope>
    <source>
        <strain evidence="3">NC_groundwater_418_Ag_B-0.1um_45_10</strain>
    </source>
</reference>
<feature type="transmembrane region" description="Helical" evidence="2">
    <location>
        <begin position="6"/>
        <end position="25"/>
    </location>
</feature>
<evidence type="ECO:0000256" key="1">
    <source>
        <dbReference type="PROSITE-ProRule" id="PRU00339"/>
    </source>
</evidence>
<keyword evidence="2" id="KW-0472">Membrane</keyword>
<dbReference type="InterPro" id="IPR019734">
    <property type="entry name" value="TPR_rpt"/>
</dbReference>
<dbReference type="PROSITE" id="PS50005">
    <property type="entry name" value="TPR"/>
    <property type="match status" value="1"/>
</dbReference>
<dbReference type="EMBL" id="JACPHQ010000033">
    <property type="protein sequence ID" value="MBI2466091.1"/>
    <property type="molecule type" value="Genomic_DNA"/>
</dbReference>
<dbReference type="InterPro" id="IPR011990">
    <property type="entry name" value="TPR-like_helical_dom_sf"/>
</dbReference>
<keyword evidence="2" id="KW-1133">Transmembrane helix</keyword>
<gene>
    <name evidence="3" type="ORF">HYV66_02605</name>
</gene>
<dbReference type="Proteomes" id="UP000709672">
    <property type="component" value="Unassembled WGS sequence"/>
</dbReference>
<dbReference type="AlphaFoldDB" id="A0A931YDY9"/>
<accession>A0A931YDY9</accession>
<organism evidence="3 4">
    <name type="scientific">Candidatus Sungiibacteriota bacterium</name>
    <dbReference type="NCBI Taxonomy" id="2750080"/>
    <lineage>
        <taxon>Bacteria</taxon>
        <taxon>Candidatus Sungiibacteriota</taxon>
    </lineage>
</organism>
<dbReference type="Gene3D" id="1.25.40.10">
    <property type="entry name" value="Tetratricopeptide repeat domain"/>
    <property type="match status" value="1"/>
</dbReference>
<comment type="caution">
    <text evidence="3">The sequence shown here is derived from an EMBL/GenBank/DDBJ whole genome shotgun (WGS) entry which is preliminary data.</text>
</comment>
<evidence type="ECO:0008006" key="5">
    <source>
        <dbReference type="Google" id="ProtNLM"/>
    </source>
</evidence>
<keyword evidence="1" id="KW-0802">TPR repeat</keyword>
<protein>
    <recommendedName>
        <fullName evidence="5">Tetratricopeptide repeat protein</fullName>
    </recommendedName>
</protein>
<proteinExistence type="predicted"/>
<dbReference type="SMART" id="SM00028">
    <property type="entry name" value="TPR"/>
    <property type="match status" value="2"/>
</dbReference>
<name>A0A931YDY9_9BACT</name>
<dbReference type="SUPFAM" id="SSF48452">
    <property type="entry name" value="TPR-like"/>
    <property type="match status" value="1"/>
</dbReference>
<keyword evidence="2" id="KW-0812">Transmembrane</keyword>
<evidence type="ECO:0000313" key="3">
    <source>
        <dbReference type="EMBL" id="MBI2466091.1"/>
    </source>
</evidence>
<evidence type="ECO:0000313" key="4">
    <source>
        <dbReference type="Proteomes" id="UP000709672"/>
    </source>
</evidence>
<feature type="repeat" description="TPR" evidence="1">
    <location>
        <begin position="222"/>
        <end position="255"/>
    </location>
</feature>